<name>A0A8X7Y3J2_POPTO</name>
<organism evidence="2 3">
    <name type="scientific">Populus tomentosa</name>
    <name type="common">Chinese white poplar</name>
    <dbReference type="NCBI Taxonomy" id="118781"/>
    <lineage>
        <taxon>Eukaryota</taxon>
        <taxon>Viridiplantae</taxon>
        <taxon>Streptophyta</taxon>
        <taxon>Embryophyta</taxon>
        <taxon>Tracheophyta</taxon>
        <taxon>Spermatophyta</taxon>
        <taxon>Magnoliopsida</taxon>
        <taxon>eudicotyledons</taxon>
        <taxon>Gunneridae</taxon>
        <taxon>Pentapetalae</taxon>
        <taxon>rosids</taxon>
        <taxon>fabids</taxon>
        <taxon>Malpighiales</taxon>
        <taxon>Salicaceae</taxon>
        <taxon>Saliceae</taxon>
        <taxon>Populus</taxon>
    </lineage>
</organism>
<evidence type="ECO:0000313" key="3">
    <source>
        <dbReference type="Proteomes" id="UP000886885"/>
    </source>
</evidence>
<protein>
    <submittedName>
        <fullName evidence="2">Uncharacterized protein</fullName>
    </submittedName>
</protein>
<feature type="compositionally biased region" description="Basic and acidic residues" evidence="1">
    <location>
        <begin position="11"/>
        <end position="25"/>
    </location>
</feature>
<dbReference type="AlphaFoldDB" id="A0A8X7Y3J2"/>
<proteinExistence type="predicted"/>
<keyword evidence="3" id="KW-1185">Reference proteome</keyword>
<sequence>MFSTESSTFEVEEHKKIKKSKEKEKEENDVLLVTEKDLKQRDIDIDAKKERKDVGEKLLNSAIESYEISYEEMITYSNDVILITSQIKDLRRRCQNVILSL</sequence>
<gene>
    <name evidence="2" type="ORF">POTOM_050071</name>
</gene>
<dbReference type="EMBL" id="JAAWWB010000030">
    <property type="protein sequence ID" value="KAG6745573.1"/>
    <property type="molecule type" value="Genomic_DNA"/>
</dbReference>
<evidence type="ECO:0000256" key="1">
    <source>
        <dbReference type="SAM" id="MobiDB-lite"/>
    </source>
</evidence>
<evidence type="ECO:0000313" key="2">
    <source>
        <dbReference type="EMBL" id="KAG6745573.1"/>
    </source>
</evidence>
<dbReference type="Proteomes" id="UP000886885">
    <property type="component" value="Chromosome 15D"/>
</dbReference>
<comment type="caution">
    <text evidence="2">The sequence shown here is derived from an EMBL/GenBank/DDBJ whole genome shotgun (WGS) entry which is preliminary data.</text>
</comment>
<feature type="region of interest" description="Disordered" evidence="1">
    <location>
        <begin position="1"/>
        <end position="25"/>
    </location>
</feature>
<reference evidence="2" key="1">
    <citation type="journal article" date="2020" name="bioRxiv">
        <title>Hybrid origin of Populus tomentosa Carr. identified through genome sequencing and phylogenomic analysis.</title>
        <authorList>
            <person name="An X."/>
            <person name="Gao K."/>
            <person name="Chen Z."/>
            <person name="Li J."/>
            <person name="Yang X."/>
            <person name="Yang X."/>
            <person name="Zhou J."/>
            <person name="Guo T."/>
            <person name="Zhao T."/>
            <person name="Huang S."/>
            <person name="Miao D."/>
            <person name="Khan W.U."/>
            <person name="Rao P."/>
            <person name="Ye M."/>
            <person name="Lei B."/>
            <person name="Liao W."/>
            <person name="Wang J."/>
            <person name="Ji L."/>
            <person name="Li Y."/>
            <person name="Guo B."/>
            <person name="Mustafa N.S."/>
            <person name="Li S."/>
            <person name="Yun Q."/>
            <person name="Keller S.R."/>
            <person name="Mao J."/>
            <person name="Zhang R."/>
            <person name="Strauss S.H."/>
        </authorList>
    </citation>
    <scope>NUCLEOTIDE SEQUENCE</scope>
    <source>
        <strain evidence="2">GM15</strain>
        <tissue evidence="2">Leaf</tissue>
    </source>
</reference>
<accession>A0A8X7Y3J2</accession>